<dbReference type="AlphaFoldDB" id="A0A7R9GAR3"/>
<feature type="region of interest" description="Disordered" evidence="2">
    <location>
        <begin position="102"/>
        <end position="126"/>
    </location>
</feature>
<dbReference type="PANTHER" id="PTHR18916">
    <property type="entry name" value="DYNACTIN 1-RELATED MICROTUBULE-BINDING"/>
    <property type="match status" value="1"/>
</dbReference>
<feature type="compositionally biased region" description="Low complexity" evidence="2">
    <location>
        <begin position="621"/>
        <end position="635"/>
    </location>
</feature>
<feature type="region of interest" description="Disordered" evidence="2">
    <location>
        <begin position="206"/>
        <end position="253"/>
    </location>
</feature>
<dbReference type="InterPro" id="IPR036859">
    <property type="entry name" value="CAP-Gly_dom_sf"/>
</dbReference>
<feature type="domain" description="CAP-Gly" evidence="3">
    <location>
        <begin position="156"/>
        <end position="198"/>
    </location>
</feature>
<dbReference type="Proteomes" id="UP000678499">
    <property type="component" value="Unassembled WGS sequence"/>
</dbReference>
<evidence type="ECO:0000259" key="3">
    <source>
        <dbReference type="PROSITE" id="PS50245"/>
    </source>
</evidence>
<keyword evidence="1" id="KW-0175">Coiled coil</keyword>
<protein>
    <recommendedName>
        <fullName evidence="3">CAP-Gly domain-containing protein</fullName>
    </recommendedName>
</protein>
<dbReference type="SMART" id="SM01052">
    <property type="entry name" value="CAP_GLY"/>
    <property type="match status" value="2"/>
</dbReference>
<organism evidence="4">
    <name type="scientific">Notodromas monacha</name>
    <dbReference type="NCBI Taxonomy" id="399045"/>
    <lineage>
        <taxon>Eukaryota</taxon>
        <taxon>Metazoa</taxon>
        <taxon>Ecdysozoa</taxon>
        <taxon>Arthropoda</taxon>
        <taxon>Crustacea</taxon>
        <taxon>Oligostraca</taxon>
        <taxon>Ostracoda</taxon>
        <taxon>Podocopa</taxon>
        <taxon>Podocopida</taxon>
        <taxon>Cypridocopina</taxon>
        <taxon>Cypridoidea</taxon>
        <taxon>Cyprididae</taxon>
        <taxon>Notodromas</taxon>
    </lineage>
</organism>
<dbReference type="GO" id="GO:0005634">
    <property type="term" value="C:nucleus"/>
    <property type="evidence" value="ECO:0007669"/>
    <property type="project" value="TreeGrafter"/>
</dbReference>
<evidence type="ECO:0000313" key="5">
    <source>
        <dbReference type="Proteomes" id="UP000678499"/>
    </source>
</evidence>
<gene>
    <name evidence="4" type="ORF">NMOB1V02_LOCUS3180</name>
</gene>
<dbReference type="PROSITE" id="PS50245">
    <property type="entry name" value="CAP_GLY_2"/>
    <property type="match status" value="2"/>
</dbReference>
<dbReference type="PROSITE" id="PS00845">
    <property type="entry name" value="CAP_GLY_1"/>
    <property type="match status" value="2"/>
</dbReference>
<evidence type="ECO:0000256" key="2">
    <source>
        <dbReference type="SAM" id="MobiDB-lite"/>
    </source>
</evidence>
<evidence type="ECO:0000256" key="1">
    <source>
        <dbReference type="SAM" id="Coils"/>
    </source>
</evidence>
<dbReference type="Pfam" id="PF01302">
    <property type="entry name" value="CAP_GLY"/>
    <property type="match status" value="2"/>
</dbReference>
<dbReference type="OrthoDB" id="5412539at2759"/>
<reference evidence="4" key="1">
    <citation type="submission" date="2020-11" db="EMBL/GenBank/DDBJ databases">
        <authorList>
            <person name="Tran Van P."/>
        </authorList>
    </citation>
    <scope>NUCLEOTIDE SEQUENCE</scope>
</reference>
<keyword evidence="5" id="KW-1185">Reference proteome</keyword>
<feature type="coiled-coil region" evidence="1">
    <location>
        <begin position="260"/>
        <end position="343"/>
    </location>
</feature>
<feature type="region of interest" description="Disordered" evidence="2">
    <location>
        <begin position="621"/>
        <end position="642"/>
    </location>
</feature>
<dbReference type="GO" id="GO:0031122">
    <property type="term" value="P:cytoplasmic microtubule organization"/>
    <property type="evidence" value="ECO:0007669"/>
    <property type="project" value="TreeGrafter"/>
</dbReference>
<name>A0A7R9GAR3_9CRUS</name>
<dbReference type="PANTHER" id="PTHR18916:SF82">
    <property type="entry name" value="CAP-GLY DOMAIN-CONTAINING PROTEIN"/>
    <property type="match status" value="1"/>
</dbReference>
<sequence length="792" mass="88182">MLMMAFEVFKNASVVLTEDTDKFMVGQRVYVGGTKPGRIMFIGEVKFAPGEFAGVVLDDPVGKNDGTVGGYTYFQCAKNHGVFSRLTRLTFDMLSSSQLAEKAAQSAQELGSPPRQASPSPSDRSLSQLGELKLGDRVMVSSSTSGTKMGILKYLGATEFQPGDWAGIELDEPAGKNDGAVAGTRYFECKPKHGLFAPVNKVGKSPYQRRMSSNVSRGGQRRGSQDSLSSLSTTSSAKGFGAGLPRRSVTGRTGIPITGATAFQETIKEKEVHIEQLLREKDLERADLARAVAKAEDVNVRYLEAIRRLEQSEEALHVLRKQAEALKRDFEDERRKNEDLEFRLEEQSLMMEEFKVAKQTLNSVETGSTTSMSCLDVVVVNGESSPKHMPMAVDEDKEDLLRKRELEIYELQEANMVKEMEIATLATKVEELEQRTIPQVTQDNSEEILILKTLCKDKEVVVDALNDQIAVLQAEIHANRSQKNAVGTDVARFQALSSENEALKLECISKNEQIEEFSRKLEKLELGSDALARLLQENESLKAANKEKEVMLDTLKRQVLMLEQNFSQYQQELKDRVIEGNQDRVAMEQLRHDLGLAQNRLTEVEWKLKTSEEEKADLAHELSQSESALSALQKSKSQEEEKRRLLESNLEMLKRDLTKSRAAHLESKRDQEAPCSENQLGGTDFLNAIIVDLKRRNQELEIKLSALMADPGALAARMMPAEKVELVCTVCKAVGSHDASGCPLRADVEMAELVAEQRKLGRRNADDSDDLVLATSTLNAHSKKHFEPQERA</sequence>
<dbReference type="SUPFAM" id="SSF74924">
    <property type="entry name" value="Cap-Gly domain"/>
    <property type="match status" value="2"/>
</dbReference>
<dbReference type="InterPro" id="IPR000938">
    <property type="entry name" value="CAP-Gly_domain"/>
</dbReference>
<dbReference type="GO" id="GO:0035371">
    <property type="term" value="C:microtubule plus-end"/>
    <property type="evidence" value="ECO:0007669"/>
    <property type="project" value="TreeGrafter"/>
</dbReference>
<feature type="region of interest" description="Disordered" evidence="2">
    <location>
        <begin position="773"/>
        <end position="792"/>
    </location>
</feature>
<dbReference type="GO" id="GO:0051010">
    <property type="term" value="F:microtubule plus-end binding"/>
    <property type="evidence" value="ECO:0007669"/>
    <property type="project" value="TreeGrafter"/>
</dbReference>
<accession>A0A7R9GAR3</accession>
<evidence type="ECO:0000313" key="4">
    <source>
        <dbReference type="EMBL" id="CAD7275383.1"/>
    </source>
</evidence>
<feature type="domain" description="CAP-Gly" evidence="3">
    <location>
        <begin position="43"/>
        <end position="85"/>
    </location>
</feature>
<dbReference type="GO" id="GO:0005938">
    <property type="term" value="C:cell cortex"/>
    <property type="evidence" value="ECO:0007669"/>
    <property type="project" value="TreeGrafter"/>
</dbReference>
<feature type="compositionally biased region" description="Low complexity" evidence="2">
    <location>
        <begin position="225"/>
        <end position="236"/>
    </location>
</feature>
<dbReference type="EMBL" id="CAJPEX010000407">
    <property type="protein sequence ID" value="CAG0915535.1"/>
    <property type="molecule type" value="Genomic_DNA"/>
</dbReference>
<dbReference type="Gene3D" id="2.30.30.190">
    <property type="entry name" value="CAP Gly-rich-like domain"/>
    <property type="match status" value="2"/>
</dbReference>
<proteinExistence type="predicted"/>
<dbReference type="EMBL" id="OA882444">
    <property type="protein sequence ID" value="CAD7275383.1"/>
    <property type="molecule type" value="Genomic_DNA"/>
</dbReference>